<evidence type="ECO:0000256" key="1">
    <source>
        <dbReference type="PIRSR" id="PIRSR610708-1"/>
    </source>
</evidence>
<organism evidence="2">
    <name type="scientific">Klebsiella phage FKP3</name>
    <dbReference type="NCBI Taxonomy" id="3231233"/>
    <lineage>
        <taxon>Viruses</taxon>
        <taxon>Duplodnaviria</taxon>
        <taxon>Heunggongvirae</taxon>
        <taxon>Uroviricota</taxon>
        <taxon>Caudoviricetes</taxon>
        <taxon>Stephanstirmvirinae</taxon>
        <taxon>Justusliebigvirus</taxon>
    </lineage>
</organism>
<dbReference type="InterPro" id="IPR036412">
    <property type="entry name" value="HAD-like_sf"/>
</dbReference>
<dbReference type="EMBL" id="PP895363">
    <property type="protein sequence ID" value="XCI78149.1"/>
    <property type="molecule type" value="Genomic_DNA"/>
</dbReference>
<dbReference type="GO" id="GO:0009264">
    <property type="term" value="P:deoxyribonucleotide catabolic process"/>
    <property type="evidence" value="ECO:0007669"/>
    <property type="project" value="InterPro"/>
</dbReference>
<proteinExistence type="predicted"/>
<accession>A0AAU8HZQ6</accession>
<evidence type="ECO:0000313" key="2">
    <source>
        <dbReference type="EMBL" id="XCI78149.1"/>
    </source>
</evidence>
<dbReference type="GO" id="GO:0008253">
    <property type="term" value="F:5'-nucleotidase activity"/>
    <property type="evidence" value="ECO:0007669"/>
    <property type="project" value="InterPro"/>
</dbReference>
<dbReference type="Pfam" id="PF06941">
    <property type="entry name" value="NT5C"/>
    <property type="match status" value="1"/>
</dbReference>
<dbReference type="Gene3D" id="3.40.50.1000">
    <property type="entry name" value="HAD superfamily/HAD-like"/>
    <property type="match status" value="1"/>
</dbReference>
<feature type="active site" description="Nucleophile" evidence="1">
    <location>
        <position position="6"/>
    </location>
</feature>
<sequence length="199" mass="22604">MRIVCDCDLVIAPADVAWLAWLNAVSGDNVVLPTSGKDALYNLADYFPDFEKRFGIDPHSFWDNQHLYDTMGTVPGSVNTLNYLGKAGDTLLIASHTKGGHFSSKYRYIKRNLPEFDFGRGTGNGFFATKEKYLLPCDITIDDRAENLVLFPDHVVKIYFNTIYEDPFLEELKALPNVLITSIEDPWKDIFNVVDIYHK</sequence>
<reference evidence="2" key="1">
    <citation type="submission" date="2024-06" db="EMBL/GenBank/DDBJ databases">
        <title>High activity and specificity of bacteriophage cocktails against carbapenem-resistant Klebsiella pneumoniae belonging to high-risk clones CG258 and ST307.</title>
        <authorList>
            <person name="Jimenez Quiceno J."/>
            <person name="Salazar Ospina L."/>
            <person name="Tellez Carrasquilla S."/>
        </authorList>
    </citation>
    <scope>NUCLEOTIDE SEQUENCE</scope>
</reference>
<protein>
    <submittedName>
        <fullName evidence="2">Uncharacterized protein</fullName>
    </submittedName>
</protein>
<name>A0AAU8HZQ6_9CAUD</name>
<dbReference type="SUPFAM" id="SSF56784">
    <property type="entry name" value="HAD-like"/>
    <property type="match status" value="1"/>
</dbReference>
<dbReference type="InterPro" id="IPR023214">
    <property type="entry name" value="HAD_sf"/>
</dbReference>
<dbReference type="InterPro" id="IPR010708">
    <property type="entry name" value="5'(3')-deoxyribonucleotidase"/>
</dbReference>
<feature type="active site" description="Proton donor" evidence="1">
    <location>
        <position position="8"/>
    </location>
</feature>